<dbReference type="AlphaFoldDB" id="A0A073HY89"/>
<evidence type="ECO:0000313" key="2">
    <source>
        <dbReference type="Proteomes" id="UP000053232"/>
    </source>
</evidence>
<dbReference type="EMBL" id="ARYC01001496">
    <property type="protein sequence ID" value="KEJ82973.1"/>
    <property type="molecule type" value="Genomic_DNA"/>
</dbReference>
<name>A0A073HY89_9SPIT</name>
<protein>
    <submittedName>
        <fullName evidence="1">Uncharacterized protein</fullName>
    </submittedName>
</protein>
<accession>A0A073HY89</accession>
<keyword evidence="2" id="KW-1185">Reference proteome</keyword>
<dbReference type="Proteomes" id="UP000053232">
    <property type="component" value="Unassembled WGS sequence"/>
</dbReference>
<reference evidence="2" key="1">
    <citation type="journal article" date="2014" name="Cell">
        <title>The Architecture of a Scrambled Genome Reveals Massive Levels of Genomic Rearrangement during Development.</title>
        <authorList>
            <person name="Chen X."/>
            <person name="Bracht J.R."/>
            <person name="Goldman A.D."/>
            <person name="Dolzhenko E."/>
            <person name="Clay D.M."/>
            <person name="Swart E.C."/>
            <person name="Perlman D.H."/>
            <person name="Doak T.G."/>
            <person name="Stuart A."/>
            <person name="Amemiya C.T."/>
            <person name="Sebra R.P."/>
            <person name="Landweber L.F."/>
        </authorList>
    </citation>
    <scope>NUCLEOTIDE SEQUENCE [LARGE SCALE GENOMIC DNA]</scope>
    <source>
        <strain evidence="2">JRB310</strain>
    </source>
</reference>
<proteinExistence type="predicted"/>
<evidence type="ECO:0000313" key="1">
    <source>
        <dbReference type="EMBL" id="KEJ82973.1"/>
    </source>
</evidence>
<organism evidence="1 2">
    <name type="scientific">Oxytricha trifallax</name>
    <dbReference type="NCBI Taxonomy" id="1172189"/>
    <lineage>
        <taxon>Eukaryota</taxon>
        <taxon>Sar</taxon>
        <taxon>Alveolata</taxon>
        <taxon>Ciliophora</taxon>
        <taxon>Intramacronucleata</taxon>
        <taxon>Spirotrichea</taxon>
        <taxon>Stichotrichia</taxon>
        <taxon>Sporadotrichida</taxon>
        <taxon>Oxytrichidae</taxon>
        <taxon>Oxytrichinae</taxon>
        <taxon>Oxytricha</taxon>
    </lineage>
</organism>
<gene>
    <name evidence="1" type="ORF">OXYTRIMIC_479</name>
</gene>
<comment type="caution">
    <text evidence="1">The sequence shown here is derived from an EMBL/GenBank/DDBJ whole genome shotgun (WGS) entry which is preliminary data.</text>
</comment>
<sequence length="163" mass="19719">MLFLFEFFITNYSLQYGEICKRIEDNYAAQISGYSDMRKLKINLKFQLQFSLKKIDTSNGYNNIQRRERLFYSHYLFSCLLAEGRFKNFYDEQRRRDQVQTLKFDQIEESTKEMKREIHERTQEYLKLEAEGKIVESFTVLKGLNLLNVQMGELQYLRGLLRM</sequence>